<dbReference type="Proteomes" id="UP000706039">
    <property type="component" value="Unassembled WGS sequence"/>
</dbReference>
<comment type="caution">
    <text evidence="2">The sequence shown here is derived from an EMBL/GenBank/DDBJ whole genome shotgun (WGS) entry which is preliminary data.</text>
</comment>
<evidence type="ECO:0000259" key="1">
    <source>
        <dbReference type="Pfam" id="PF12146"/>
    </source>
</evidence>
<feature type="domain" description="Serine aminopeptidase S33" evidence="1">
    <location>
        <begin position="24"/>
        <end position="152"/>
    </location>
</feature>
<dbReference type="NCBIfam" id="TIGR03100">
    <property type="entry name" value="hydr1_PEP"/>
    <property type="match status" value="1"/>
</dbReference>
<dbReference type="EMBL" id="JAINVV010000002">
    <property type="protein sequence ID" value="MBY8821278.1"/>
    <property type="molecule type" value="Genomic_DNA"/>
</dbReference>
<dbReference type="Pfam" id="PF12146">
    <property type="entry name" value="Hydrolase_4"/>
    <property type="match status" value="1"/>
</dbReference>
<keyword evidence="3" id="KW-1185">Reference proteome</keyword>
<dbReference type="Gene3D" id="3.40.50.1820">
    <property type="entry name" value="alpha/beta hydrolase"/>
    <property type="match status" value="1"/>
</dbReference>
<sequence>MRQWLNLSCQGVQLAAALDEAPARSGLLIVSGGNETLSGSHGNMSALAARIAAAGHPVFRYDRRGVGDAAGENGGFETGGADLAAAVAAFRAAAPHMSRLVGFGNCDGASTLALFGADLGIDAFVLANPWVIETLGEMPPAAAIKARYREKLLDPREWLRLLRGGVNIAKVFKGLRAVAAKAPSGGLAERMRTAIAAAPRPIRIVLARRDATALAFADAWGNHSAAHVTIVEIDSNSHSFAKATDAEALTNTLLDALSGS</sequence>
<evidence type="ECO:0000313" key="2">
    <source>
        <dbReference type="EMBL" id="MBY8821278.1"/>
    </source>
</evidence>
<dbReference type="InterPro" id="IPR029058">
    <property type="entry name" value="AB_hydrolase_fold"/>
</dbReference>
<keyword evidence="2" id="KW-0378">Hydrolase</keyword>
<accession>A0ABS7PJ71</accession>
<protein>
    <submittedName>
        <fullName evidence="2">Hydrolase 1, exosortase A system-associated</fullName>
    </submittedName>
</protein>
<name>A0ABS7PJ71_9SPHN</name>
<dbReference type="SUPFAM" id="SSF53474">
    <property type="entry name" value="alpha/beta-Hydrolases"/>
    <property type="match status" value="1"/>
</dbReference>
<reference evidence="2 3" key="1">
    <citation type="submission" date="2021-08" db="EMBL/GenBank/DDBJ databases">
        <authorList>
            <person name="Tuo L."/>
        </authorList>
    </citation>
    <scope>NUCLEOTIDE SEQUENCE [LARGE SCALE GENOMIC DNA]</scope>
    <source>
        <strain evidence="2 3">JCM 31229</strain>
    </source>
</reference>
<organism evidence="2 3">
    <name type="scientific">Sphingomonas colocasiae</name>
    <dbReference type="NCBI Taxonomy" id="1848973"/>
    <lineage>
        <taxon>Bacteria</taxon>
        <taxon>Pseudomonadati</taxon>
        <taxon>Pseudomonadota</taxon>
        <taxon>Alphaproteobacteria</taxon>
        <taxon>Sphingomonadales</taxon>
        <taxon>Sphingomonadaceae</taxon>
        <taxon>Sphingomonas</taxon>
    </lineage>
</organism>
<dbReference type="InterPro" id="IPR017531">
    <property type="entry name" value="Hydrolase-1_PEP"/>
</dbReference>
<dbReference type="InterPro" id="IPR022742">
    <property type="entry name" value="Hydrolase_4"/>
</dbReference>
<dbReference type="RefSeq" id="WP_222988401.1">
    <property type="nucleotide sequence ID" value="NZ_JAINVV010000002.1"/>
</dbReference>
<evidence type="ECO:0000313" key="3">
    <source>
        <dbReference type="Proteomes" id="UP000706039"/>
    </source>
</evidence>
<proteinExistence type="predicted"/>
<gene>
    <name evidence="2" type="ORF">K7G82_03185</name>
</gene>
<dbReference type="GO" id="GO:0016787">
    <property type="term" value="F:hydrolase activity"/>
    <property type="evidence" value="ECO:0007669"/>
    <property type="project" value="UniProtKB-KW"/>
</dbReference>